<protein>
    <submittedName>
        <fullName evidence="1">Uncharacterized protein</fullName>
    </submittedName>
</protein>
<proteinExistence type="predicted"/>
<gene>
    <name evidence="1" type="ORF">BHE18_08435</name>
</gene>
<dbReference type="OrthoDB" id="9894665at2"/>
<dbReference type="RefSeq" id="WP_071618456.1">
    <property type="nucleotide sequence ID" value="NZ_MINN01000085.1"/>
</dbReference>
<reference evidence="1 2" key="1">
    <citation type="submission" date="2016-09" db="EMBL/GenBank/DDBJ databases">
        <title>Bacillus aquimaris SAMM genome sequence reveals colonization and biosurfactant production capacities.</title>
        <authorList>
            <person name="Waghmode S.R."/>
            <person name="Suryavanshi M.V."/>
        </authorList>
    </citation>
    <scope>NUCLEOTIDE SEQUENCE [LARGE SCALE GENOMIC DNA]</scope>
    <source>
        <strain evidence="1 2">SAMM</strain>
    </source>
</reference>
<organism evidence="1 2">
    <name type="scientific">Rossellomorea aquimaris</name>
    <dbReference type="NCBI Taxonomy" id="189382"/>
    <lineage>
        <taxon>Bacteria</taxon>
        <taxon>Bacillati</taxon>
        <taxon>Bacillota</taxon>
        <taxon>Bacilli</taxon>
        <taxon>Bacillales</taxon>
        <taxon>Bacillaceae</taxon>
        <taxon>Rossellomorea</taxon>
    </lineage>
</organism>
<comment type="caution">
    <text evidence="1">The sequence shown here is derived from an EMBL/GenBank/DDBJ whole genome shotgun (WGS) entry which is preliminary data.</text>
</comment>
<dbReference type="Proteomes" id="UP000182062">
    <property type="component" value="Unassembled WGS sequence"/>
</dbReference>
<keyword evidence="2" id="KW-1185">Reference proteome</keyword>
<name>A0A1J6WGR7_9BACI</name>
<evidence type="ECO:0000313" key="2">
    <source>
        <dbReference type="Proteomes" id="UP000182062"/>
    </source>
</evidence>
<dbReference type="AlphaFoldDB" id="A0A1J6WGR7"/>
<evidence type="ECO:0000313" key="1">
    <source>
        <dbReference type="EMBL" id="OIU71064.1"/>
    </source>
</evidence>
<sequence>MDIVDALAAKGELITLKEKLITLGLEIDGGKASKVELIKRVAKCVENVEELEAMVRFDYDEN</sequence>
<dbReference type="EMBL" id="MINN01000085">
    <property type="protein sequence ID" value="OIU71064.1"/>
    <property type="molecule type" value="Genomic_DNA"/>
</dbReference>
<accession>A0A1J6WGR7</accession>